<dbReference type="Proteomes" id="UP000485058">
    <property type="component" value="Unassembled WGS sequence"/>
</dbReference>
<evidence type="ECO:0000256" key="1">
    <source>
        <dbReference type="SAM" id="Phobius"/>
    </source>
</evidence>
<keyword evidence="1" id="KW-0812">Transmembrane</keyword>
<feature type="transmembrane region" description="Helical" evidence="1">
    <location>
        <begin position="20"/>
        <end position="41"/>
    </location>
</feature>
<evidence type="ECO:0000313" key="2">
    <source>
        <dbReference type="EMBL" id="GFH28445.1"/>
    </source>
</evidence>
<organism evidence="2 3">
    <name type="scientific">Haematococcus lacustris</name>
    <name type="common">Green alga</name>
    <name type="synonym">Haematococcus pluvialis</name>
    <dbReference type="NCBI Taxonomy" id="44745"/>
    <lineage>
        <taxon>Eukaryota</taxon>
        <taxon>Viridiplantae</taxon>
        <taxon>Chlorophyta</taxon>
        <taxon>core chlorophytes</taxon>
        <taxon>Chlorophyceae</taxon>
        <taxon>CS clade</taxon>
        <taxon>Chlamydomonadales</taxon>
        <taxon>Haematococcaceae</taxon>
        <taxon>Haematococcus</taxon>
    </lineage>
</organism>
<evidence type="ECO:0008006" key="4">
    <source>
        <dbReference type="Google" id="ProtNLM"/>
    </source>
</evidence>
<name>A0A6A0A7B5_HAELA</name>
<gene>
    <name evidence="2" type="ORF">HaLaN_26936</name>
</gene>
<keyword evidence="1" id="KW-0472">Membrane</keyword>
<reference evidence="2 3" key="1">
    <citation type="submission" date="2020-02" db="EMBL/GenBank/DDBJ databases">
        <title>Draft genome sequence of Haematococcus lacustris strain NIES-144.</title>
        <authorList>
            <person name="Morimoto D."/>
            <person name="Nakagawa S."/>
            <person name="Yoshida T."/>
            <person name="Sawayama S."/>
        </authorList>
    </citation>
    <scope>NUCLEOTIDE SEQUENCE [LARGE SCALE GENOMIC DNA]</scope>
    <source>
        <strain evidence="2 3">NIES-144</strain>
    </source>
</reference>
<dbReference type="GO" id="GO:0009535">
    <property type="term" value="C:chloroplast thylakoid membrane"/>
    <property type="evidence" value="ECO:0007669"/>
    <property type="project" value="TreeGrafter"/>
</dbReference>
<sequence length="109" mass="12100">MSQIATATQRSALMHKLVDILRPTFSLLTFLYIVRIPMTWYPSIDGKSFPWVLSYAPTEPFLAVSRKIVPLVGGVDVTPIVWVGLLSFFSEILLGPQGLLVLIERQGGI</sequence>
<proteinExistence type="predicted"/>
<keyword evidence="1" id="KW-1133">Transmembrane helix</keyword>
<dbReference type="InterPro" id="IPR003425">
    <property type="entry name" value="CCB3/YggT"/>
</dbReference>
<accession>A0A6A0A7B5</accession>
<dbReference type="PANTHER" id="PTHR33219:SF14">
    <property type="entry name" value="PROTEIN COFACTOR ASSEMBLY OF COMPLEX C SUBUNIT B CCB3, CHLOROPLASTIC-RELATED"/>
    <property type="match status" value="1"/>
</dbReference>
<dbReference type="PANTHER" id="PTHR33219">
    <property type="entry name" value="YLMG HOMOLOG PROTEIN 2, CHLOROPLASTIC"/>
    <property type="match status" value="1"/>
</dbReference>
<comment type="caution">
    <text evidence="2">The sequence shown here is derived from an EMBL/GenBank/DDBJ whole genome shotgun (WGS) entry which is preliminary data.</text>
</comment>
<evidence type="ECO:0000313" key="3">
    <source>
        <dbReference type="Proteomes" id="UP000485058"/>
    </source>
</evidence>
<dbReference type="Pfam" id="PF02325">
    <property type="entry name" value="CCB3_YggT"/>
    <property type="match status" value="1"/>
</dbReference>
<dbReference type="EMBL" id="BLLF01003881">
    <property type="protein sequence ID" value="GFH28445.1"/>
    <property type="molecule type" value="Genomic_DNA"/>
</dbReference>
<protein>
    <recommendedName>
        <fullName evidence="4">YggT family protein</fullName>
    </recommendedName>
</protein>
<dbReference type="AlphaFoldDB" id="A0A6A0A7B5"/>
<keyword evidence="3" id="KW-1185">Reference proteome</keyword>
<feature type="transmembrane region" description="Helical" evidence="1">
    <location>
        <begin position="80"/>
        <end position="103"/>
    </location>
</feature>